<name>A0A540KRQ8_MALBA</name>
<proteinExistence type="predicted"/>
<protein>
    <submittedName>
        <fullName evidence="1">Uncharacterized protein</fullName>
    </submittedName>
</protein>
<evidence type="ECO:0000313" key="1">
    <source>
        <dbReference type="EMBL" id="TQD76915.1"/>
    </source>
</evidence>
<organism evidence="1 2">
    <name type="scientific">Malus baccata</name>
    <name type="common">Siberian crab apple</name>
    <name type="synonym">Pyrus baccata</name>
    <dbReference type="NCBI Taxonomy" id="106549"/>
    <lineage>
        <taxon>Eukaryota</taxon>
        <taxon>Viridiplantae</taxon>
        <taxon>Streptophyta</taxon>
        <taxon>Embryophyta</taxon>
        <taxon>Tracheophyta</taxon>
        <taxon>Spermatophyta</taxon>
        <taxon>Magnoliopsida</taxon>
        <taxon>eudicotyledons</taxon>
        <taxon>Gunneridae</taxon>
        <taxon>Pentapetalae</taxon>
        <taxon>rosids</taxon>
        <taxon>fabids</taxon>
        <taxon>Rosales</taxon>
        <taxon>Rosaceae</taxon>
        <taxon>Amygdaloideae</taxon>
        <taxon>Maleae</taxon>
        <taxon>Malus</taxon>
    </lineage>
</organism>
<dbReference type="Proteomes" id="UP000315295">
    <property type="component" value="Unassembled WGS sequence"/>
</dbReference>
<gene>
    <name evidence="1" type="ORF">C1H46_037554</name>
</gene>
<sequence>MPPNTRAYKLLDQETKEKKIKEYYRQYQFDYFWLIPKTGSMAIELVLRSDSMSLFVDGAIDAKLVDAAFYIMSENETNEGREQNLYISSYIFNNMEMERPKSDVEYLDQRLKRILGENMDKVGKEFIPMKHYFHVTLIVWVIQK</sequence>
<accession>A0A540KRQ8</accession>
<evidence type="ECO:0000313" key="2">
    <source>
        <dbReference type="Proteomes" id="UP000315295"/>
    </source>
</evidence>
<reference evidence="1 2" key="1">
    <citation type="journal article" date="2019" name="G3 (Bethesda)">
        <title>Sequencing of a Wild Apple (Malus baccata) Genome Unravels the Differences Between Cultivated and Wild Apple Species Regarding Disease Resistance and Cold Tolerance.</title>
        <authorList>
            <person name="Chen X."/>
        </authorList>
    </citation>
    <scope>NUCLEOTIDE SEQUENCE [LARGE SCALE GENOMIC DNA]</scope>
    <source>
        <strain evidence="2">cv. Shandingzi</strain>
        <tissue evidence="1">Leaves</tissue>
    </source>
</reference>
<comment type="caution">
    <text evidence="1">The sequence shown here is derived from an EMBL/GenBank/DDBJ whole genome shotgun (WGS) entry which is preliminary data.</text>
</comment>
<dbReference type="AlphaFoldDB" id="A0A540KRQ8"/>
<keyword evidence="2" id="KW-1185">Reference proteome</keyword>
<dbReference type="EMBL" id="VIEB01001001">
    <property type="protein sequence ID" value="TQD76915.1"/>
    <property type="molecule type" value="Genomic_DNA"/>
</dbReference>